<dbReference type="OMA" id="PMLPISM"/>
<feature type="region of interest" description="Disordered" evidence="1">
    <location>
        <begin position="72"/>
        <end position="97"/>
    </location>
</feature>
<dbReference type="OrthoDB" id="10415271at2759"/>
<dbReference type="EMBL" id="LN902841">
    <property type="protein sequence ID" value="CDS40013.1"/>
    <property type="molecule type" value="Genomic_DNA"/>
</dbReference>
<protein>
    <submittedName>
        <fullName evidence="2">Uncharacterized protein</fullName>
    </submittedName>
</protein>
<reference evidence="2" key="2">
    <citation type="submission" date="2015-11" db="EMBL/GenBank/DDBJ databases">
        <authorList>
            <person name="Zhang Y."/>
            <person name="Guo Z."/>
        </authorList>
    </citation>
    <scope>NUCLEOTIDE SEQUENCE</scope>
</reference>
<name>A0A068YCT7_ECHMU</name>
<gene>
    <name evidence="2" type="ORF">EmuJ_000757200</name>
</gene>
<accession>A0A068YCT7</accession>
<keyword evidence="3" id="KW-1185">Reference proteome</keyword>
<feature type="compositionally biased region" description="Polar residues" evidence="1">
    <location>
        <begin position="73"/>
        <end position="86"/>
    </location>
</feature>
<evidence type="ECO:0000313" key="2">
    <source>
        <dbReference type="EMBL" id="CDS40013.1"/>
    </source>
</evidence>
<dbReference type="AlphaFoldDB" id="A0A068YCT7"/>
<evidence type="ECO:0000256" key="1">
    <source>
        <dbReference type="SAM" id="MobiDB-lite"/>
    </source>
</evidence>
<feature type="compositionally biased region" description="Basic and acidic residues" evidence="1">
    <location>
        <begin position="139"/>
        <end position="155"/>
    </location>
</feature>
<dbReference type="Proteomes" id="UP000017246">
    <property type="component" value="Unassembled WGS sequence"/>
</dbReference>
<feature type="region of interest" description="Disordered" evidence="1">
    <location>
        <begin position="224"/>
        <end position="244"/>
    </location>
</feature>
<reference evidence="2" key="1">
    <citation type="journal article" date="2013" name="Nature">
        <title>The genomes of four tapeworm species reveal adaptations to parasitism.</title>
        <authorList>
            <person name="Tsai I.J."/>
            <person name="Zarowiecki M."/>
            <person name="Holroyd N."/>
            <person name="Garciarrubio A."/>
            <person name="Sanchez-Flores A."/>
            <person name="Brooks K.L."/>
            <person name="Tracey A."/>
            <person name="Bobes R.J."/>
            <person name="Fragoso G."/>
            <person name="Sciutto E."/>
            <person name="Aslett M."/>
            <person name="Beasley H."/>
            <person name="Bennett H.M."/>
            <person name="Cai J."/>
            <person name="Camicia F."/>
            <person name="Clark R."/>
            <person name="Cucher M."/>
            <person name="De Silva N."/>
            <person name="Day T.A."/>
            <person name="Deplazes P."/>
            <person name="Estrada K."/>
            <person name="Fernandez C."/>
            <person name="Holland P.W."/>
            <person name="Hou J."/>
            <person name="Hu S."/>
            <person name="Huckvale T."/>
            <person name="Hung S.S."/>
            <person name="Kamenetzky L."/>
            <person name="Keane J.A."/>
            <person name="Kiss F."/>
            <person name="Koziol U."/>
            <person name="Lambert O."/>
            <person name="Liu K."/>
            <person name="Luo X."/>
            <person name="Luo Y."/>
            <person name="Macchiaroli N."/>
            <person name="Nichol S."/>
            <person name="Paps J."/>
            <person name="Parkinson J."/>
            <person name="Pouchkina-Stantcheva N."/>
            <person name="Riddiford N."/>
            <person name="Rosenzvit M."/>
            <person name="Salinas G."/>
            <person name="Wasmuth J.D."/>
            <person name="Zamanian M."/>
            <person name="Zheng Y."/>
            <person name="Cai X."/>
            <person name="Soberon X."/>
            <person name="Olson P.D."/>
            <person name="Laclette J.P."/>
            <person name="Brehm K."/>
            <person name="Berriman M."/>
            <person name="Garciarrubio A."/>
            <person name="Bobes R.J."/>
            <person name="Fragoso G."/>
            <person name="Sanchez-Flores A."/>
            <person name="Estrada K."/>
            <person name="Cevallos M.A."/>
            <person name="Morett E."/>
            <person name="Gonzalez V."/>
            <person name="Portillo T."/>
            <person name="Ochoa-Leyva A."/>
            <person name="Jose M.V."/>
            <person name="Sciutto E."/>
            <person name="Landa A."/>
            <person name="Jimenez L."/>
            <person name="Valdes V."/>
            <person name="Carrero J.C."/>
            <person name="Larralde C."/>
            <person name="Morales-Montor J."/>
            <person name="Limon-Lason J."/>
            <person name="Soberon X."/>
            <person name="Laclette J.P."/>
        </authorList>
    </citation>
    <scope>NUCLEOTIDE SEQUENCE [LARGE SCALE GENOMIC DNA]</scope>
</reference>
<proteinExistence type="predicted"/>
<sequence>MKFSNDDDFHEFFEILMEAARSEETRRPEQKWRSPYLNFINLYPRDSTVSDYENLLTPPPLKEKRNSVAFSLPRSSYTPTPHTPVQKTHHTRSSFTQTSSLPMLPISMDAATYVTTDVLVKHRRSSSSNSSGSVSAKDVYTKEEKVTERKDKDHTQMKLLTYEPNKVNENLYSISNRSAFTSVSSSSFSLPSPSTSTIDSTVKNNLAQILRNNLLNNIFSGKRSGYSSSSDSSSSSSSYSTPSSTIRVERGNVWKYRNHSAAESMSSSTDTDINTMDEPIVSWQSRSPLIKYVMCPTCQHRSRSMARRQWGKGTI</sequence>
<feature type="compositionally biased region" description="Low complexity" evidence="1">
    <location>
        <begin position="126"/>
        <end position="135"/>
    </location>
</feature>
<feature type="region of interest" description="Disordered" evidence="1">
    <location>
        <begin position="123"/>
        <end position="155"/>
    </location>
</feature>
<evidence type="ECO:0000313" key="3">
    <source>
        <dbReference type="Proteomes" id="UP000017246"/>
    </source>
</evidence>
<organism evidence="2 3">
    <name type="scientific">Echinococcus multilocularis</name>
    <name type="common">Fox tapeworm</name>
    <dbReference type="NCBI Taxonomy" id="6211"/>
    <lineage>
        <taxon>Eukaryota</taxon>
        <taxon>Metazoa</taxon>
        <taxon>Spiralia</taxon>
        <taxon>Lophotrochozoa</taxon>
        <taxon>Platyhelminthes</taxon>
        <taxon>Cestoda</taxon>
        <taxon>Eucestoda</taxon>
        <taxon>Cyclophyllidea</taxon>
        <taxon>Taeniidae</taxon>
        <taxon>Echinococcus</taxon>
    </lineage>
</organism>